<feature type="region of interest" description="Disordered" evidence="10">
    <location>
        <begin position="1"/>
        <end position="26"/>
    </location>
</feature>
<evidence type="ECO:0000313" key="12">
    <source>
        <dbReference type="Proteomes" id="UP001595989"/>
    </source>
</evidence>
<comment type="function">
    <text evidence="9">Converts heme B (protoheme IX) to heme O by substitution of the vinyl group on carbon 2 of heme B porphyrin ring with a hydroxyethyl farnesyl side group.</text>
</comment>
<keyword evidence="12" id="KW-1185">Reference proteome</keyword>
<proteinExistence type="inferred from homology"/>
<dbReference type="Pfam" id="PF01040">
    <property type="entry name" value="UbiA"/>
    <property type="match status" value="1"/>
</dbReference>
<evidence type="ECO:0000256" key="7">
    <source>
        <dbReference type="ARBA" id="ARBA00023136"/>
    </source>
</evidence>
<dbReference type="InterPro" id="IPR030470">
    <property type="entry name" value="UbiA_prenylTrfase_CS"/>
</dbReference>
<keyword evidence="3 9" id="KW-0808">Transferase</keyword>
<dbReference type="EMBL" id="JBHSFU010000003">
    <property type="protein sequence ID" value="MFC4556983.1"/>
    <property type="molecule type" value="Genomic_DNA"/>
</dbReference>
<dbReference type="InterPro" id="IPR000537">
    <property type="entry name" value="UbiA_prenyltransferase"/>
</dbReference>
<sequence>MNKVETTSSPLIGKTAVTDGNEAADPVTSSSTSLLADLKSLIKVGIVNSNLITTFAGFWLALYFTNTSFAANWGTFLLTMGGSALVIAGGCILNNWYDVDIDPIMTRTKTRPTVTGRISLNKVLIMGIASTAIGLILLFMTTAAAAVIALAGWFTYVVLYTMWSKRRYTLNTAIGSVSGAVPPLIGWAAVDPGLHVMAIVLFLIMFIWQTPHFLALAMKKAKEYKAAGIPMLPVVHGFEITKRQIVVYIACLLPLPFYLAPLGTTFLVIATLLNVGWLIMGISGFFMKNDLKWANMIFIYSLNYLTIIFLMMVVVTLELPLS</sequence>
<evidence type="ECO:0000256" key="5">
    <source>
        <dbReference type="ARBA" id="ARBA00022989"/>
    </source>
</evidence>
<feature type="transmembrane region" description="Helical" evidence="9">
    <location>
        <begin position="170"/>
        <end position="190"/>
    </location>
</feature>
<keyword evidence="6 9" id="KW-0350">Heme biosynthesis</keyword>
<dbReference type="PANTHER" id="PTHR43448:SF2">
    <property type="entry name" value="PROTOHEME IX FARNESYLTRANSFERASE, MITOCHONDRIAL"/>
    <property type="match status" value="1"/>
</dbReference>
<comment type="pathway">
    <text evidence="9">Porphyrin-containing compound metabolism; heme O biosynthesis; heme O from protoheme: step 1/1.</text>
</comment>
<evidence type="ECO:0000256" key="1">
    <source>
        <dbReference type="ARBA" id="ARBA00004141"/>
    </source>
</evidence>
<evidence type="ECO:0000256" key="4">
    <source>
        <dbReference type="ARBA" id="ARBA00022692"/>
    </source>
</evidence>
<evidence type="ECO:0000256" key="2">
    <source>
        <dbReference type="ARBA" id="ARBA00022475"/>
    </source>
</evidence>
<gene>
    <name evidence="11" type="primary">cyoE</name>
    <name evidence="9" type="synonym">ctaB</name>
    <name evidence="11" type="ORF">ACFO3D_02015</name>
</gene>
<feature type="transmembrane region" description="Helical" evidence="9">
    <location>
        <begin position="266"/>
        <end position="286"/>
    </location>
</feature>
<feature type="transmembrane region" description="Helical" evidence="9">
    <location>
        <begin position="196"/>
        <end position="217"/>
    </location>
</feature>
<comment type="similarity">
    <text evidence="9">Belongs to the UbiA prenyltransferase family. Protoheme IX farnesyltransferase subfamily.</text>
</comment>
<feature type="transmembrane region" description="Helical" evidence="9">
    <location>
        <begin position="298"/>
        <end position="317"/>
    </location>
</feature>
<keyword evidence="7 9" id="KW-0472">Membrane</keyword>
<keyword evidence="2 9" id="KW-1003">Cell membrane</keyword>
<evidence type="ECO:0000256" key="9">
    <source>
        <dbReference type="HAMAP-Rule" id="MF_00154"/>
    </source>
</evidence>
<dbReference type="GO" id="GO:0008495">
    <property type="term" value="F:protoheme IX farnesyltransferase activity"/>
    <property type="evidence" value="ECO:0007669"/>
    <property type="project" value="UniProtKB-EC"/>
</dbReference>
<comment type="catalytic activity">
    <reaction evidence="8 9">
        <text>heme b + (2E,6E)-farnesyl diphosphate + H2O = Fe(II)-heme o + diphosphate</text>
        <dbReference type="Rhea" id="RHEA:28070"/>
        <dbReference type="ChEBI" id="CHEBI:15377"/>
        <dbReference type="ChEBI" id="CHEBI:33019"/>
        <dbReference type="ChEBI" id="CHEBI:60344"/>
        <dbReference type="ChEBI" id="CHEBI:60530"/>
        <dbReference type="ChEBI" id="CHEBI:175763"/>
        <dbReference type="EC" id="2.5.1.141"/>
    </reaction>
</comment>
<comment type="subcellular location">
    <subcellularLocation>
        <location evidence="9">Cell membrane</location>
        <topology evidence="9">Multi-pass membrane protein</topology>
    </subcellularLocation>
    <subcellularLocation>
        <location evidence="1">Membrane</location>
        <topology evidence="1">Multi-pass membrane protein</topology>
    </subcellularLocation>
</comment>
<dbReference type="NCBIfam" id="TIGR01473">
    <property type="entry name" value="cyoE_ctaB"/>
    <property type="match status" value="1"/>
</dbReference>
<name>A0ABV9DF85_9BACI</name>
<evidence type="ECO:0000256" key="3">
    <source>
        <dbReference type="ARBA" id="ARBA00022679"/>
    </source>
</evidence>
<feature type="transmembrane region" description="Helical" evidence="9">
    <location>
        <begin position="76"/>
        <end position="97"/>
    </location>
</feature>
<evidence type="ECO:0000256" key="10">
    <source>
        <dbReference type="SAM" id="MobiDB-lite"/>
    </source>
</evidence>
<organism evidence="11 12">
    <name type="scientific">Virgibacillus kekensis</name>
    <dbReference type="NCBI Taxonomy" id="202261"/>
    <lineage>
        <taxon>Bacteria</taxon>
        <taxon>Bacillati</taxon>
        <taxon>Bacillota</taxon>
        <taxon>Bacilli</taxon>
        <taxon>Bacillales</taxon>
        <taxon>Bacillaceae</taxon>
        <taxon>Virgibacillus</taxon>
    </lineage>
</organism>
<dbReference type="EC" id="2.5.1.141" evidence="9"/>
<evidence type="ECO:0000313" key="11">
    <source>
        <dbReference type="EMBL" id="MFC4556983.1"/>
    </source>
</evidence>
<dbReference type="HAMAP" id="MF_00154">
    <property type="entry name" value="CyoE_CtaB"/>
    <property type="match status" value="1"/>
</dbReference>
<feature type="transmembrane region" description="Helical" evidence="9">
    <location>
        <begin position="145"/>
        <end position="163"/>
    </location>
</feature>
<comment type="subunit">
    <text evidence="9">Interacts with CtaA.</text>
</comment>
<feature type="transmembrane region" description="Helical" evidence="9">
    <location>
        <begin position="41"/>
        <end position="64"/>
    </location>
</feature>
<protein>
    <recommendedName>
        <fullName evidence="9">Protoheme IX farnesyltransferase</fullName>
        <ecNumber evidence="9">2.5.1.141</ecNumber>
    </recommendedName>
    <alternativeName>
        <fullName evidence="9">Heme B farnesyltransferase</fullName>
    </alternativeName>
    <alternativeName>
        <fullName evidence="9">Heme O synthase</fullName>
    </alternativeName>
</protein>
<dbReference type="InterPro" id="IPR044878">
    <property type="entry name" value="UbiA_sf"/>
</dbReference>
<comment type="caution">
    <text evidence="11">The sequence shown here is derived from an EMBL/GenBank/DDBJ whole genome shotgun (WGS) entry which is preliminary data.</text>
</comment>
<accession>A0ABV9DF85</accession>
<comment type="miscellaneous">
    <text evidence="9">Carbon 2 of the heme B porphyrin ring is defined according to the Fischer nomenclature.</text>
</comment>
<dbReference type="PANTHER" id="PTHR43448">
    <property type="entry name" value="PROTOHEME IX FARNESYLTRANSFERASE, MITOCHONDRIAL"/>
    <property type="match status" value="1"/>
</dbReference>
<dbReference type="Proteomes" id="UP001595989">
    <property type="component" value="Unassembled WGS sequence"/>
</dbReference>
<reference evidence="12" key="1">
    <citation type="journal article" date="2019" name="Int. J. Syst. Evol. Microbiol.">
        <title>The Global Catalogue of Microorganisms (GCM) 10K type strain sequencing project: providing services to taxonomists for standard genome sequencing and annotation.</title>
        <authorList>
            <consortium name="The Broad Institute Genomics Platform"/>
            <consortium name="The Broad Institute Genome Sequencing Center for Infectious Disease"/>
            <person name="Wu L."/>
            <person name="Ma J."/>
        </authorList>
    </citation>
    <scope>NUCLEOTIDE SEQUENCE [LARGE SCALE GENOMIC DNA]</scope>
    <source>
        <strain evidence="12">CGMCC 4.7426</strain>
    </source>
</reference>
<dbReference type="InterPro" id="IPR006369">
    <property type="entry name" value="Protohaem_IX_farnesylTrfase"/>
</dbReference>
<dbReference type="Gene3D" id="1.10.357.140">
    <property type="entry name" value="UbiA prenyltransferase"/>
    <property type="match status" value="1"/>
</dbReference>
<dbReference type="RefSeq" id="WP_390292922.1">
    <property type="nucleotide sequence ID" value="NZ_JBHSFU010000003.1"/>
</dbReference>
<dbReference type="CDD" id="cd13957">
    <property type="entry name" value="PT_UbiA_Cox10"/>
    <property type="match status" value="1"/>
</dbReference>
<keyword evidence="5 9" id="KW-1133">Transmembrane helix</keyword>
<feature type="transmembrane region" description="Helical" evidence="9">
    <location>
        <begin position="245"/>
        <end position="260"/>
    </location>
</feature>
<feature type="transmembrane region" description="Helical" evidence="9">
    <location>
        <begin position="118"/>
        <end position="139"/>
    </location>
</feature>
<evidence type="ECO:0000256" key="8">
    <source>
        <dbReference type="ARBA" id="ARBA00047690"/>
    </source>
</evidence>
<keyword evidence="4 9" id="KW-0812">Transmembrane</keyword>
<dbReference type="PROSITE" id="PS00943">
    <property type="entry name" value="UBIA"/>
    <property type="match status" value="1"/>
</dbReference>
<feature type="compositionally biased region" description="Polar residues" evidence="10">
    <location>
        <begin position="1"/>
        <end position="10"/>
    </location>
</feature>
<evidence type="ECO:0000256" key="6">
    <source>
        <dbReference type="ARBA" id="ARBA00023133"/>
    </source>
</evidence>